<keyword evidence="6 15" id="KW-0349">Heme</keyword>
<comment type="similarity">
    <text evidence="3">Belongs to the RBT5 family.</text>
</comment>
<evidence type="ECO:0000256" key="10">
    <source>
        <dbReference type="ARBA" id="ARBA00023004"/>
    </source>
</evidence>
<keyword evidence="8 15" id="KW-0479">Metal-binding</keyword>
<evidence type="ECO:0000256" key="14">
    <source>
        <dbReference type="ARBA" id="ARBA00023288"/>
    </source>
</evidence>
<evidence type="ECO:0000256" key="7">
    <source>
        <dbReference type="ARBA" id="ARBA00022622"/>
    </source>
</evidence>
<protein>
    <recommendedName>
        <fullName evidence="17">CFEM domain-containing protein</fullName>
    </recommendedName>
</protein>
<evidence type="ECO:0000256" key="15">
    <source>
        <dbReference type="PROSITE-ProRule" id="PRU01356"/>
    </source>
</evidence>
<evidence type="ECO:0000256" key="8">
    <source>
        <dbReference type="ARBA" id="ARBA00022723"/>
    </source>
</evidence>
<keyword evidence="11" id="KW-0472">Membrane</keyword>
<evidence type="ECO:0000256" key="1">
    <source>
        <dbReference type="ARBA" id="ARBA00004609"/>
    </source>
</evidence>
<dbReference type="GO" id="GO:0046872">
    <property type="term" value="F:metal ion binding"/>
    <property type="evidence" value="ECO:0007669"/>
    <property type="project" value="UniProtKB-UniRule"/>
</dbReference>
<sequence>MKSFFLSTTALLSSSVLAQSTYQAGGQGGGSGGVLPECAQQCALKAIQDSKCGSEDPGCVCKAPGFAESYASCVGTSCSPREAAAAISAGIRLCEAAGITITAVPSATAESKSQAHGPTSAAPVVPAPPVVPTAPPVVTPTAPAPIPATPVPTAGANSLNTGVAAIGMAWASVMFLFALM</sequence>
<keyword evidence="4" id="KW-1003">Cell membrane</keyword>
<keyword evidence="9 16" id="KW-0732">Signal</keyword>
<evidence type="ECO:0000256" key="3">
    <source>
        <dbReference type="ARBA" id="ARBA00010031"/>
    </source>
</evidence>
<feature type="signal peptide" evidence="16">
    <location>
        <begin position="1"/>
        <end position="18"/>
    </location>
</feature>
<dbReference type="GO" id="GO:0098552">
    <property type="term" value="C:side of membrane"/>
    <property type="evidence" value="ECO:0007669"/>
    <property type="project" value="UniProtKB-KW"/>
</dbReference>
<name>A0A2K0VWU4_GIBNY</name>
<evidence type="ECO:0000256" key="13">
    <source>
        <dbReference type="ARBA" id="ARBA00023180"/>
    </source>
</evidence>
<comment type="subcellular location">
    <subcellularLocation>
        <location evidence="1">Cell membrane</location>
        <topology evidence="1">Lipid-anchor</topology>
        <topology evidence="1">GPI-anchor</topology>
    </subcellularLocation>
    <subcellularLocation>
        <location evidence="2">Secreted</location>
    </subcellularLocation>
</comment>
<proteinExistence type="inferred from homology"/>
<dbReference type="PANTHER" id="PTHR37928">
    <property type="entry name" value="CFEM DOMAIN PROTEIN (AFU_ORTHOLOGUE AFUA_6G14090)"/>
    <property type="match status" value="1"/>
</dbReference>
<organism evidence="18 19">
    <name type="scientific">Gibberella nygamai</name>
    <name type="common">Bean root rot disease fungus</name>
    <name type="synonym">Fusarium nygamai</name>
    <dbReference type="NCBI Taxonomy" id="42673"/>
    <lineage>
        <taxon>Eukaryota</taxon>
        <taxon>Fungi</taxon>
        <taxon>Dikarya</taxon>
        <taxon>Ascomycota</taxon>
        <taxon>Pezizomycotina</taxon>
        <taxon>Sordariomycetes</taxon>
        <taxon>Hypocreomycetidae</taxon>
        <taxon>Hypocreales</taxon>
        <taxon>Nectriaceae</taxon>
        <taxon>Fusarium</taxon>
        <taxon>Fusarium fujikuroi species complex</taxon>
    </lineage>
</organism>
<reference evidence="18 19" key="1">
    <citation type="submission" date="2017-06" db="EMBL/GenBank/DDBJ databases">
        <title>Genome of Fusarium nygamai isolate CS10214.</title>
        <authorList>
            <person name="Gardiner D.M."/>
            <person name="Obanor F."/>
            <person name="Kazan K."/>
        </authorList>
    </citation>
    <scope>NUCLEOTIDE SEQUENCE [LARGE SCALE GENOMIC DNA]</scope>
    <source>
        <strain evidence="18 19">CS10214</strain>
    </source>
</reference>
<keyword evidence="7" id="KW-0336">GPI-anchor</keyword>
<dbReference type="PANTHER" id="PTHR37928:SF2">
    <property type="entry name" value="GPI ANCHORED CFEM DOMAIN PROTEIN (AFU_ORTHOLOGUE AFUA_6G10580)"/>
    <property type="match status" value="1"/>
</dbReference>
<dbReference type="SMART" id="SM00747">
    <property type="entry name" value="CFEM"/>
    <property type="match status" value="1"/>
</dbReference>
<feature type="binding site" description="axial binding residue" evidence="15">
    <location>
        <position position="56"/>
    </location>
    <ligand>
        <name>heme</name>
        <dbReference type="ChEBI" id="CHEBI:30413"/>
    </ligand>
    <ligandPart>
        <name>Fe</name>
        <dbReference type="ChEBI" id="CHEBI:18248"/>
    </ligandPart>
</feature>
<dbReference type="GO" id="GO:0005576">
    <property type="term" value="C:extracellular region"/>
    <property type="evidence" value="ECO:0007669"/>
    <property type="project" value="UniProtKB-SubCell"/>
</dbReference>
<evidence type="ECO:0000313" key="19">
    <source>
        <dbReference type="Proteomes" id="UP000236664"/>
    </source>
</evidence>
<evidence type="ECO:0000313" key="18">
    <source>
        <dbReference type="EMBL" id="PNP74507.1"/>
    </source>
</evidence>
<keyword evidence="12 15" id="KW-1015">Disulfide bond</keyword>
<dbReference type="OrthoDB" id="3065412at2759"/>
<dbReference type="Pfam" id="PF05730">
    <property type="entry name" value="CFEM"/>
    <property type="match status" value="1"/>
</dbReference>
<dbReference type="EMBL" id="MTQA01000202">
    <property type="protein sequence ID" value="PNP74507.1"/>
    <property type="molecule type" value="Genomic_DNA"/>
</dbReference>
<gene>
    <name evidence="18" type="ORF">FNYG_12130</name>
</gene>
<evidence type="ECO:0000256" key="6">
    <source>
        <dbReference type="ARBA" id="ARBA00022617"/>
    </source>
</evidence>
<evidence type="ECO:0000256" key="5">
    <source>
        <dbReference type="ARBA" id="ARBA00022525"/>
    </source>
</evidence>
<keyword evidence="10 15" id="KW-0408">Iron</keyword>
<feature type="domain" description="CFEM" evidence="17">
    <location>
        <begin position="3"/>
        <end position="119"/>
    </location>
</feature>
<feature type="disulfide bond" evidence="15">
    <location>
        <begin position="52"/>
        <end position="59"/>
    </location>
</feature>
<feature type="disulfide bond" evidence="15">
    <location>
        <begin position="61"/>
        <end position="94"/>
    </location>
</feature>
<keyword evidence="13" id="KW-0325">Glycoprotein</keyword>
<comment type="caution">
    <text evidence="18">The sequence shown here is derived from an EMBL/GenBank/DDBJ whole genome shotgun (WGS) entry which is preliminary data.</text>
</comment>
<evidence type="ECO:0000256" key="12">
    <source>
        <dbReference type="ARBA" id="ARBA00023157"/>
    </source>
</evidence>
<dbReference type="Proteomes" id="UP000236664">
    <property type="component" value="Unassembled WGS sequence"/>
</dbReference>
<evidence type="ECO:0000256" key="11">
    <source>
        <dbReference type="ARBA" id="ARBA00023136"/>
    </source>
</evidence>
<feature type="disulfide bond" evidence="15">
    <location>
        <begin position="38"/>
        <end position="78"/>
    </location>
</feature>
<evidence type="ECO:0000256" key="16">
    <source>
        <dbReference type="SAM" id="SignalP"/>
    </source>
</evidence>
<feature type="disulfide bond" evidence="15">
    <location>
        <begin position="42"/>
        <end position="73"/>
    </location>
</feature>
<keyword evidence="5" id="KW-0964">Secreted</keyword>
<evidence type="ECO:0000256" key="2">
    <source>
        <dbReference type="ARBA" id="ARBA00004613"/>
    </source>
</evidence>
<dbReference type="PROSITE" id="PS52012">
    <property type="entry name" value="CFEM"/>
    <property type="match status" value="1"/>
</dbReference>
<accession>A0A2K0VWU4</accession>
<evidence type="ECO:0000256" key="9">
    <source>
        <dbReference type="ARBA" id="ARBA00022729"/>
    </source>
</evidence>
<feature type="chain" id="PRO_5014317536" description="CFEM domain-containing protein" evidence="16">
    <location>
        <begin position="19"/>
        <end position="180"/>
    </location>
</feature>
<dbReference type="AlphaFoldDB" id="A0A2K0VWU4"/>
<keyword evidence="14" id="KW-0449">Lipoprotein</keyword>
<dbReference type="InterPro" id="IPR051735">
    <property type="entry name" value="CFEM_domain"/>
</dbReference>
<dbReference type="InterPro" id="IPR008427">
    <property type="entry name" value="Extracellular_membr_CFEM_dom"/>
</dbReference>
<evidence type="ECO:0000259" key="17">
    <source>
        <dbReference type="PROSITE" id="PS52012"/>
    </source>
</evidence>
<keyword evidence="19" id="KW-1185">Reference proteome</keyword>
<dbReference type="GO" id="GO:0005886">
    <property type="term" value="C:plasma membrane"/>
    <property type="evidence" value="ECO:0007669"/>
    <property type="project" value="UniProtKB-SubCell"/>
</dbReference>
<dbReference type="STRING" id="42673.A0A2K0VWU4"/>
<evidence type="ECO:0000256" key="4">
    <source>
        <dbReference type="ARBA" id="ARBA00022475"/>
    </source>
</evidence>